<dbReference type="PROSITE" id="PS51257">
    <property type="entry name" value="PROKAR_LIPOPROTEIN"/>
    <property type="match status" value="1"/>
</dbReference>
<keyword evidence="2" id="KW-1185">Reference proteome</keyword>
<gene>
    <name evidence="1" type="ORF">SAMN04488107_2556</name>
</gene>
<dbReference type="RefSeq" id="WP_141233786.1">
    <property type="nucleotide sequence ID" value="NZ_FZOH01000004.1"/>
</dbReference>
<dbReference type="Gene3D" id="2.130.10.10">
    <property type="entry name" value="YVTN repeat-like/Quinoprotein amine dehydrogenase"/>
    <property type="match status" value="1"/>
</dbReference>
<dbReference type="SUPFAM" id="SSF50969">
    <property type="entry name" value="YVTN repeat-like/Quinoprotein amine dehydrogenase"/>
    <property type="match status" value="1"/>
</dbReference>
<evidence type="ECO:0000313" key="2">
    <source>
        <dbReference type="Proteomes" id="UP000198386"/>
    </source>
</evidence>
<dbReference type="InterPro" id="IPR011044">
    <property type="entry name" value="Quino_amine_DH_bsu"/>
</dbReference>
<reference evidence="2" key="1">
    <citation type="submission" date="2017-06" db="EMBL/GenBank/DDBJ databases">
        <authorList>
            <person name="Varghese N."/>
            <person name="Submissions S."/>
        </authorList>
    </citation>
    <scope>NUCLEOTIDE SEQUENCE [LARGE SCALE GENOMIC DNA]</scope>
    <source>
        <strain evidence="2">DSM 45423</strain>
    </source>
</reference>
<name>A0A239EGV0_9ACTN</name>
<evidence type="ECO:0008006" key="3">
    <source>
        <dbReference type="Google" id="ProtNLM"/>
    </source>
</evidence>
<protein>
    <recommendedName>
        <fullName evidence="3">DNA-binding beta-propeller fold protein YncE</fullName>
    </recommendedName>
</protein>
<dbReference type="Proteomes" id="UP000198386">
    <property type="component" value="Unassembled WGS sequence"/>
</dbReference>
<evidence type="ECO:0000313" key="1">
    <source>
        <dbReference type="EMBL" id="SNS43789.1"/>
    </source>
</evidence>
<accession>A0A239EGV0</accession>
<dbReference type="OrthoDB" id="5181492at2"/>
<proteinExistence type="predicted"/>
<dbReference type="AlphaFoldDB" id="A0A239EGV0"/>
<dbReference type="EMBL" id="FZOH01000004">
    <property type="protein sequence ID" value="SNS43789.1"/>
    <property type="molecule type" value="Genomic_DNA"/>
</dbReference>
<sequence>MPSTRRAALGAFVAILAVSGCTDVQGDTAPAPRTFGELRAIVDLDAVAPAGVDVLDLAAGPDGAVALLADTADPAVTYLAPVDEDGVGGLRPLAGPADQLFVTDDGTAVVTAPGRLTTLPPGGEPAVTQLDVAGDTAALSPDGRTLYLATQSRLAAVDPATGDVRATADLDAGLTVRALAVGPDGGPTALLSDARAVDLADVAVLGTWSADLAPGDLVELAPDRPASIPSALRIADEGTAVVTLTAGSGEDPFRVVTVSDGEVTASHRIPGTDRPLADLAVSPDGRVAYLPVAGFEVESGVVTLDLASGEQLGAVRVCEGQASFGRVALTGDRLTVIGSCISAAPSSSTAFVVA</sequence>
<organism evidence="1 2">
    <name type="scientific">Geodermatophilus saharensis</name>
    <dbReference type="NCBI Taxonomy" id="1137994"/>
    <lineage>
        <taxon>Bacteria</taxon>
        <taxon>Bacillati</taxon>
        <taxon>Actinomycetota</taxon>
        <taxon>Actinomycetes</taxon>
        <taxon>Geodermatophilales</taxon>
        <taxon>Geodermatophilaceae</taxon>
        <taxon>Geodermatophilus</taxon>
    </lineage>
</organism>
<dbReference type="InterPro" id="IPR015943">
    <property type="entry name" value="WD40/YVTN_repeat-like_dom_sf"/>
</dbReference>